<reference evidence="1 2" key="1">
    <citation type="submission" date="2016-10" db="EMBL/GenBank/DDBJ databases">
        <authorList>
            <person name="de Groot N.N."/>
        </authorList>
    </citation>
    <scope>NUCLEOTIDE SEQUENCE [LARGE SCALE GENOMIC DNA]</scope>
    <source>
        <strain evidence="1 2">CDM_5</strain>
    </source>
</reference>
<dbReference type="SUPFAM" id="SSF48208">
    <property type="entry name" value="Six-hairpin glycosidases"/>
    <property type="match status" value="1"/>
</dbReference>
<proteinExistence type="predicted"/>
<dbReference type="GO" id="GO:0005975">
    <property type="term" value="P:carbohydrate metabolic process"/>
    <property type="evidence" value="ECO:0007669"/>
    <property type="project" value="InterPro"/>
</dbReference>
<dbReference type="InterPro" id="IPR012341">
    <property type="entry name" value="6hp_glycosidase-like_sf"/>
</dbReference>
<dbReference type="AlphaFoldDB" id="A0A1H7STR9"/>
<organism evidence="1 2">
    <name type="scientific">Haloferax larsenii</name>
    <dbReference type="NCBI Taxonomy" id="302484"/>
    <lineage>
        <taxon>Archaea</taxon>
        <taxon>Methanobacteriati</taxon>
        <taxon>Methanobacteriota</taxon>
        <taxon>Stenosarchaea group</taxon>
        <taxon>Halobacteria</taxon>
        <taxon>Halobacteriales</taxon>
        <taxon>Haloferacaceae</taxon>
        <taxon>Haloferax</taxon>
    </lineage>
</organism>
<dbReference type="RefSeq" id="WP_074795599.1">
    <property type="nucleotide sequence ID" value="NZ_FOAD01000007.1"/>
</dbReference>
<sequence length="376" mass="42559">MTQLADVIAASADAATEFIDERGAMTAGHNGPYHDFETPVRNTAHWLVTFCYCYEVTGEERFRNAAEQLYSYLQTPEVRPESKTYECRRIQGKDRCNGLIGQAWAIEGLVAVAETLGDETAHELAAEIFLHHPYNEELSLWQRVEVDGKLLGLDRTFNHQLWFAAAGGLIANSDDAPEVDRQVRGFLDSLGRYLNTYDSGLIRHPLCSKVSLGTNVSYLTDTVKRGIVRNNVLHYLRPPSRKQALKNKAIGYHTFNLYGFSLLAAAYPDHSAWELNSISKALDFATGEVFERKVEQNDYSYPYNPPGFELTYALETFSRGTRDERRTWVERQLDHSFDGEKMLMVNGTEDEATHAARLYEATRLENYTLDDSALSS</sequence>
<accession>A0A1H7STR9</accession>
<gene>
    <name evidence="1" type="ORF">SAMN04488691_107218</name>
</gene>
<evidence type="ECO:0000313" key="1">
    <source>
        <dbReference type="EMBL" id="SEL75963.1"/>
    </source>
</evidence>
<name>A0A1H7STR9_HALLR</name>
<dbReference type="Proteomes" id="UP000183894">
    <property type="component" value="Unassembled WGS sequence"/>
</dbReference>
<protein>
    <recommendedName>
        <fullName evidence="3">Agl cluster protein AglQ</fullName>
    </recommendedName>
</protein>
<evidence type="ECO:0000313" key="2">
    <source>
        <dbReference type="Proteomes" id="UP000183894"/>
    </source>
</evidence>
<evidence type="ECO:0008006" key="3">
    <source>
        <dbReference type="Google" id="ProtNLM"/>
    </source>
</evidence>
<dbReference type="EMBL" id="FOAD01000007">
    <property type="protein sequence ID" value="SEL75963.1"/>
    <property type="molecule type" value="Genomic_DNA"/>
</dbReference>
<dbReference type="Gene3D" id="1.50.10.10">
    <property type="match status" value="1"/>
</dbReference>
<dbReference type="OrthoDB" id="197991at2157"/>
<dbReference type="InterPro" id="IPR008928">
    <property type="entry name" value="6-hairpin_glycosidase_sf"/>
</dbReference>